<accession>A0ABR1EFU8</accession>
<dbReference type="PANTHER" id="PTHR37984:SF5">
    <property type="entry name" value="PROTEIN NYNRIN-LIKE"/>
    <property type="match status" value="1"/>
</dbReference>
<gene>
    <name evidence="2" type="primary">Necator_chrX.g22567</name>
    <name evidence="2" type="ORF">RB195_022404</name>
</gene>
<evidence type="ECO:0000313" key="2">
    <source>
        <dbReference type="EMBL" id="KAK6761328.1"/>
    </source>
</evidence>
<evidence type="ECO:0000259" key="1">
    <source>
        <dbReference type="PROSITE" id="PS50994"/>
    </source>
</evidence>
<dbReference type="PROSITE" id="PS50994">
    <property type="entry name" value="INTEGRASE"/>
    <property type="match status" value="1"/>
</dbReference>
<keyword evidence="3" id="KW-1185">Reference proteome</keyword>
<feature type="domain" description="Integrase catalytic" evidence="1">
    <location>
        <begin position="1"/>
        <end position="119"/>
    </location>
</feature>
<dbReference type="InterPro" id="IPR001584">
    <property type="entry name" value="Integrase_cat-core"/>
</dbReference>
<dbReference type="SUPFAM" id="SSF53098">
    <property type="entry name" value="Ribonuclease H-like"/>
    <property type="match status" value="1"/>
</dbReference>
<dbReference type="Proteomes" id="UP001303046">
    <property type="component" value="Unassembled WGS sequence"/>
</dbReference>
<reference evidence="2 3" key="1">
    <citation type="submission" date="2023-08" db="EMBL/GenBank/DDBJ databases">
        <title>A Necator americanus chromosomal reference genome.</title>
        <authorList>
            <person name="Ilik V."/>
            <person name="Petrzelkova K.J."/>
            <person name="Pardy F."/>
            <person name="Fuh T."/>
            <person name="Niatou-Singa F.S."/>
            <person name="Gouil Q."/>
            <person name="Baker L."/>
            <person name="Ritchie M.E."/>
            <person name="Jex A.R."/>
            <person name="Gazzola D."/>
            <person name="Li H."/>
            <person name="Toshio Fujiwara R."/>
            <person name="Zhan B."/>
            <person name="Aroian R.V."/>
            <person name="Pafco B."/>
            <person name="Schwarz E.M."/>
        </authorList>
    </citation>
    <scope>NUCLEOTIDE SEQUENCE [LARGE SCALE GENOMIC DNA]</scope>
    <source>
        <strain evidence="2 3">Aroian</strain>
        <tissue evidence="2">Whole animal</tissue>
    </source>
</reference>
<proteinExistence type="predicted"/>
<protein>
    <recommendedName>
        <fullName evidence="1">Integrase catalytic domain-containing protein</fullName>
    </recommendedName>
</protein>
<sequence>MYLVVVYAYSKWPEVFEMSSSSSTATLRELTMLFARFGNRRVIVSNNGTQFTAKEFQGFCDMQGIEHVRSPPFHPQSNGQVERFVDTLKRTLQKIKEGGTSEKLAEFFVVDVVYDGIFP</sequence>
<dbReference type="Pfam" id="PF00665">
    <property type="entry name" value="rve"/>
    <property type="match status" value="1"/>
</dbReference>
<dbReference type="EMBL" id="JAVFWL010000006">
    <property type="protein sequence ID" value="KAK6761328.1"/>
    <property type="molecule type" value="Genomic_DNA"/>
</dbReference>
<dbReference type="InterPro" id="IPR050951">
    <property type="entry name" value="Retrovirus_Pol_polyprotein"/>
</dbReference>
<dbReference type="InterPro" id="IPR036397">
    <property type="entry name" value="RNaseH_sf"/>
</dbReference>
<comment type="caution">
    <text evidence="2">The sequence shown here is derived from an EMBL/GenBank/DDBJ whole genome shotgun (WGS) entry which is preliminary data.</text>
</comment>
<name>A0ABR1EFU8_NECAM</name>
<dbReference type="InterPro" id="IPR012337">
    <property type="entry name" value="RNaseH-like_sf"/>
</dbReference>
<evidence type="ECO:0000313" key="3">
    <source>
        <dbReference type="Proteomes" id="UP001303046"/>
    </source>
</evidence>
<dbReference type="Gene3D" id="3.30.420.10">
    <property type="entry name" value="Ribonuclease H-like superfamily/Ribonuclease H"/>
    <property type="match status" value="1"/>
</dbReference>
<organism evidence="2 3">
    <name type="scientific">Necator americanus</name>
    <name type="common">Human hookworm</name>
    <dbReference type="NCBI Taxonomy" id="51031"/>
    <lineage>
        <taxon>Eukaryota</taxon>
        <taxon>Metazoa</taxon>
        <taxon>Ecdysozoa</taxon>
        <taxon>Nematoda</taxon>
        <taxon>Chromadorea</taxon>
        <taxon>Rhabditida</taxon>
        <taxon>Rhabditina</taxon>
        <taxon>Rhabditomorpha</taxon>
        <taxon>Strongyloidea</taxon>
        <taxon>Ancylostomatidae</taxon>
        <taxon>Bunostominae</taxon>
        <taxon>Necator</taxon>
    </lineage>
</organism>
<dbReference type="PANTHER" id="PTHR37984">
    <property type="entry name" value="PROTEIN CBG26694"/>
    <property type="match status" value="1"/>
</dbReference>